<dbReference type="Pfam" id="PF05430">
    <property type="entry name" value="Methyltransf_30"/>
    <property type="match status" value="1"/>
</dbReference>
<keyword evidence="5" id="KW-0949">S-adenosyl-L-methionine</keyword>
<gene>
    <name evidence="12" type="ORF">BFG04_04670</name>
</gene>
<dbReference type="Gene3D" id="3.50.50.60">
    <property type="entry name" value="FAD/NAD(P)-binding domain"/>
    <property type="match status" value="1"/>
</dbReference>
<evidence type="ECO:0000256" key="8">
    <source>
        <dbReference type="ARBA" id="ARBA00023002"/>
    </source>
</evidence>
<evidence type="ECO:0000256" key="5">
    <source>
        <dbReference type="ARBA" id="ARBA00022691"/>
    </source>
</evidence>
<dbReference type="PANTHER" id="PTHR13847:SF283">
    <property type="entry name" value="TRNA 5-METHYLAMINOMETHYL-2-THIOURIDINE BIOSYNTHESIS BIFUNCTIONAL PROTEIN MNMC"/>
    <property type="match status" value="1"/>
</dbReference>
<feature type="domain" description="MnmC-like methyltransferase" evidence="11">
    <location>
        <begin position="103"/>
        <end position="220"/>
    </location>
</feature>
<feature type="domain" description="FAD dependent oxidoreductase" evidence="10">
    <location>
        <begin position="246"/>
        <end position="584"/>
    </location>
</feature>
<evidence type="ECO:0000256" key="9">
    <source>
        <dbReference type="ARBA" id="ARBA00023268"/>
    </source>
</evidence>
<dbReference type="EMBL" id="MCRK01000039">
    <property type="protein sequence ID" value="OPA76383.1"/>
    <property type="molecule type" value="Genomic_DNA"/>
</dbReference>
<dbReference type="Pfam" id="PF01266">
    <property type="entry name" value="DAO"/>
    <property type="match status" value="1"/>
</dbReference>
<dbReference type="InterPro" id="IPR023032">
    <property type="entry name" value="tRNA_MAMT_biosynth_bifunc_MnmC"/>
</dbReference>
<dbReference type="NCBIfam" id="TIGR03197">
    <property type="entry name" value="MnmC_Cterm"/>
    <property type="match status" value="1"/>
</dbReference>
<sequence length="617" mass="70551">MKNADINFKENTAFSVEFDDVYFNTNKPQNESECVFVSAIDEIWEKQDSFIVAEAGFGAGLNFLTLCKRFKNTDKKLHFVSIEGYPLSKKSLQDIYDKLGVFKRLSKDLISAYPPTIKGIHRIEFKENIILDLCFGDINEVLKELDFKADIWFLDGFSPKKNPKMWDMEVFNEISKLTKENGIIRSYSCSKPVRDGLSNFGFNLQLRAGYGKKRQMSHAVFKTQQDKEKKDIWFERSETDSKKAKDVLIIGAGVAGCVSAYKLKNSGFNVTIAEKRDKIAQNGSGNHCGILMPLITKPDVNLGKMHKNAFLQAVRFYKKTMSEKEINFSGCAEYAYDETLTQRYFLNDDSIFEFYKDKKPYPYVFIKDGAYARPRKLCKKASKNIDIKLNLEYKSHKHLKNGKISVKFKNNDTIKTDILIFTTGSESVEIFKNLPISFVRGQVTHIKPILVNKIPLSAKGYITPAVDDIQVIGATYARNELNNSPTDTDNEENINKISEFVDTKNITIQGARVGYRSYSSDRFPIIGNLHDENFYKENYKDLFWTKHKGSKIKPKYQNNVFINIAHGSRGLCTAVLGANIISDLILNRPLCIEKSLFNELHPARFLIRQLKKGKLQN</sequence>
<dbReference type="AlphaFoldDB" id="A0AAX0LAS3"/>
<keyword evidence="7" id="KW-0274">FAD</keyword>
<dbReference type="Gene3D" id="3.40.50.150">
    <property type="entry name" value="Vaccinia Virus protein VP39"/>
    <property type="match status" value="1"/>
</dbReference>
<keyword evidence="4" id="KW-0808">Transferase</keyword>
<dbReference type="GO" id="GO:0004808">
    <property type="term" value="F:tRNA (5-methylaminomethyl-2-thiouridylate)(34)-methyltransferase activity"/>
    <property type="evidence" value="ECO:0007669"/>
    <property type="project" value="InterPro"/>
</dbReference>
<evidence type="ECO:0000256" key="7">
    <source>
        <dbReference type="ARBA" id="ARBA00022827"/>
    </source>
</evidence>
<dbReference type="RefSeq" id="WP_078415585.1">
    <property type="nucleotide sequence ID" value="NZ_MCRK01000039.1"/>
</dbReference>
<keyword evidence="9" id="KW-0511">Multifunctional enzyme</keyword>
<evidence type="ECO:0000259" key="11">
    <source>
        <dbReference type="Pfam" id="PF05430"/>
    </source>
</evidence>
<dbReference type="InterPro" id="IPR029063">
    <property type="entry name" value="SAM-dependent_MTases_sf"/>
</dbReference>
<dbReference type="Proteomes" id="UP000189728">
    <property type="component" value="Unassembled WGS sequence"/>
</dbReference>
<accession>A0AAX0LAS3</accession>
<keyword evidence="8" id="KW-0560">Oxidoreductase</keyword>
<dbReference type="GO" id="GO:0016645">
    <property type="term" value="F:oxidoreductase activity, acting on the CH-NH group of donors"/>
    <property type="evidence" value="ECO:0007669"/>
    <property type="project" value="InterPro"/>
</dbReference>
<evidence type="ECO:0000313" key="12">
    <source>
        <dbReference type="EMBL" id="OPA76383.1"/>
    </source>
</evidence>
<proteinExistence type="inferred from homology"/>
<dbReference type="InterPro" id="IPR047785">
    <property type="entry name" value="tRNA_MNMC2"/>
</dbReference>
<keyword evidence="1" id="KW-0963">Cytoplasm</keyword>
<keyword evidence="6" id="KW-0819">tRNA processing</keyword>
<dbReference type="GO" id="GO:0008033">
    <property type="term" value="P:tRNA processing"/>
    <property type="evidence" value="ECO:0007669"/>
    <property type="project" value="UniProtKB-KW"/>
</dbReference>
<evidence type="ECO:0000256" key="1">
    <source>
        <dbReference type="ARBA" id="ARBA00022490"/>
    </source>
</evidence>
<name>A0AAX0LAS3_9BACT</name>
<dbReference type="InterPro" id="IPR006076">
    <property type="entry name" value="FAD-dep_OxRdtase"/>
</dbReference>
<dbReference type="NCBIfam" id="NF033855">
    <property type="entry name" value="tRNA_MNMC2"/>
    <property type="match status" value="1"/>
</dbReference>
<evidence type="ECO:0000313" key="13">
    <source>
        <dbReference type="Proteomes" id="UP000189728"/>
    </source>
</evidence>
<dbReference type="HAMAP" id="MF_01102">
    <property type="entry name" value="MnmC"/>
    <property type="match status" value="1"/>
</dbReference>
<dbReference type="InterPro" id="IPR017610">
    <property type="entry name" value="tRNA_S-uridine_synth_MnmC_C"/>
</dbReference>
<dbReference type="NCBIfam" id="NF002481">
    <property type="entry name" value="PRK01747.1-2"/>
    <property type="match status" value="1"/>
</dbReference>
<protein>
    <submittedName>
        <fullName evidence="12">Bifunctional tRNA (5-methylaminomethyl-2-thiouridylate)-methyltransferase MnmD/FAD-dependent cmnm(5)s(2)U34 oxidoreductase MnmC</fullName>
    </submittedName>
</protein>
<comment type="caution">
    <text evidence="12">The sequence shown here is derived from an EMBL/GenBank/DDBJ whole genome shotgun (WGS) entry which is preliminary data.</text>
</comment>
<organism evidence="12 13">
    <name type="scientific">Campylobacter pinnipediorum subsp. pinnipediorum</name>
    <dbReference type="NCBI Taxonomy" id="1660067"/>
    <lineage>
        <taxon>Bacteria</taxon>
        <taxon>Pseudomonadati</taxon>
        <taxon>Campylobacterota</taxon>
        <taxon>Epsilonproteobacteria</taxon>
        <taxon>Campylobacterales</taxon>
        <taxon>Campylobacteraceae</taxon>
        <taxon>Campylobacter</taxon>
    </lineage>
</organism>
<dbReference type="SUPFAM" id="SSF51905">
    <property type="entry name" value="FAD/NAD(P)-binding domain"/>
    <property type="match status" value="1"/>
</dbReference>
<dbReference type="GO" id="GO:0005737">
    <property type="term" value="C:cytoplasm"/>
    <property type="evidence" value="ECO:0007669"/>
    <property type="project" value="TreeGrafter"/>
</dbReference>
<dbReference type="PANTHER" id="PTHR13847">
    <property type="entry name" value="SARCOSINE DEHYDROGENASE-RELATED"/>
    <property type="match status" value="1"/>
</dbReference>
<evidence type="ECO:0000256" key="2">
    <source>
        <dbReference type="ARBA" id="ARBA00022603"/>
    </source>
</evidence>
<dbReference type="GO" id="GO:0032259">
    <property type="term" value="P:methylation"/>
    <property type="evidence" value="ECO:0007669"/>
    <property type="project" value="UniProtKB-KW"/>
</dbReference>
<reference evidence="12 13" key="1">
    <citation type="submission" date="2016-08" db="EMBL/GenBank/DDBJ databases">
        <title>Campylobacter species from sea mammals.</title>
        <authorList>
            <person name="Gilbert M.J."/>
            <person name="Byrne B.A."/>
            <person name="Zomer A.L."/>
            <person name="Wagenaar J.A."/>
        </authorList>
    </citation>
    <scope>NUCLEOTIDE SEQUENCE [LARGE SCALE GENOMIC DNA]</scope>
    <source>
        <strain evidence="12 13">1105248</strain>
    </source>
</reference>
<keyword evidence="3" id="KW-0285">Flavoprotein</keyword>
<evidence type="ECO:0000256" key="6">
    <source>
        <dbReference type="ARBA" id="ARBA00022694"/>
    </source>
</evidence>
<evidence type="ECO:0000256" key="4">
    <source>
        <dbReference type="ARBA" id="ARBA00022679"/>
    </source>
</evidence>
<keyword evidence="2" id="KW-0489">Methyltransferase</keyword>
<dbReference type="Gene3D" id="3.30.9.10">
    <property type="entry name" value="D-Amino Acid Oxidase, subunit A, domain 2"/>
    <property type="match status" value="1"/>
</dbReference>
<dbReference type="InterPro" id="IPR036188">
    <property type="entry name" value="FAD/NAD-bd_sf"/>
</dbReference>
<dbReference type="InterPro" id="IPR008471">
    <property type="entry name" value="MnmC-like_methylTransf"/>
</dbReference>
<evidence type="ECO:0000256" key="3">
    <source>
        <dbReference type="ARBA" id="ARBA00022630"/>
    </source>
</evidence>
<evidence type="ECO:0000259" key="10">
    <source>
        <dbReference type="Pfam" id="PF01266"/>
    </source>
</evidence>